<evidence type="ECO:0000256" key="1">
    <source>
        <dbReference type="SAM" id="Phobius"/>
    </source>
</evidence>
<dbReference type="RefSeq" id="WP_214156668.1">
    <property type="nucleotide sequence ID" value="NZ_JAHBAY010000006.1"/>
</dbReference>
<reference evidence="2 3" key="1">
    <citation type="submission" date="2021-05" db="EMBL/GenBank/DDBJ databases">
        <title>Kineosporia and Streptomyces sp. nov. two new marine actinobacteria isolated from Coral.</title>
        <authorList>
            <person name="Buangrab K."/>
            <person name="Sutthacheep M."/>
            <person name="Yeemin T."/>
            <person name="Harunari E."/>
            <person name="Igarashi Y."/>
            <person name="Kanchanasin P."/>
            <person name="Tanasupawat S."/>
            <person name="Phongsopitanun W."/>
        </authorList>
    </citation>
    <scope>NUCLEOTIDE SEQUENCE [LARGE SCALE GENOMIC DNA]</scope>
    <source>
        <strain evidence="2 3">J2-2</strain>
    </source>
</reference>
<feature type="transmembrane region" description="Helical" evidence="1">
    <location>
        <begin position="156"/>
        <end position="177"/>
    </location>
</feature>
<feature type="transmembrane region" description="Helical" evidence="1">
    <location>
        <begin position="62"/>
        <end position="88"/>
    </location>
</feature>
<dbReference type="InterPro" id="IPR025238">
    <property type="entry name" value="DUF4184"/>
</dbReference>
<keyword evidence="1" id="KW-1133">Transmembrane helix</keyword>
<dbReference type="Proteomes" id="UP001197247">
    <property type="component" value="Unassembled WGS sequence"/>
</dbReference>
<feature type="transmembrane region" description="Helical" evidence="1">
    <location>
        <begin position="198"/>
        <end position="216"/>
    </location>
</feature>
<name>A0ABS5TH03_9ACTN</name>
<dbReference type="Pfam" id="PF13803">
    <property type="entry name" value="DUF4184"/>
    <property type="match status" value="1"/>
</dbReference>
<gene>
    <name evidence="2" type="ORF">KIH74_15620</name>
</gene>
<protein>
    <submittedName>
        <fullName evidence="2">DUF4184 family protein</fullName>
    </submittedName>
</protein>
<evidence type="ECO:0000313" key="2">
    <source>
        <dbReference type="EMBL" id="MBT0770371.1"/>
    </source>
</evidence>
<proteinExistence type="predicted"/>
<dbReference type="EMBL" id="JAHBAY010000006">
    <property type="protein sequence ID" value="MBT0770371.1"/>
    <property type="molecule type" value="Genomic_DNA"/>
</dbReference>
<keyword evidence="1" id="KW-0812">Transmembrane</keyword>
<keyword evidence="1" id="KW-0472">Membrane</keyword>
<feature type="transmembrane region" description="Helical" evidence="1">
    <location>
        <begin position="228"/>
        <end position="252"/>
    </location>
</feature>
<organism evidence="2 3">
    <name type="scientific">Kineosporia corallincola</name>
    <dbReference type="NCBI Taxonomy" id="2835133"/>
    <lineage>
        <taxon>Bacteria</taxon>
        <taxon>Bacillati</taxon>
        <taxon>Actinomycetota</taxon>
        <taxon>Actinomycetes</taxon>
        <taxon>Kineosporiales</taxon>
        <taxon>Kineosporiaceae</taxon>
        <taxon>Kineosporia</taxon>
    </lineage>
</organism>
<accession>A0ABS5TH03</accession>
<sequence length="259" mass="27086">MPFTGSHPAAVLPLMRTPLVPSALVIGSMTPDLVYYLPLGGELRGSLSHTTHTAPGVIGLDLVLGLVAFALWQALIAPFAVAVAPAALRDRLGPDLPRPAREHLTGPKAVVLVVVSQWVGTVTHVVWDEFTHPGRWGTAHIAWLAQWHGPLEGYHWAQYGSGVVGLLLIGLALGNWWRRTGPEPGGQRVPALRPMVSLRIWAVVLACAGVGAALGARTGLGGQDPHSMGYLVATYGGGAGMFAALACALAVVPGLRSAR</sequence>
<keyword evidence="3" id="KW-1185">Reference proteome</keyword>
<feature type="transmembrane region" description="Helical" evidence="1">
    <location>
        <begin position="109"/>
        <end position="127"/>
    </location>
</feature>
<comment type="caution">
    <text evidence="2">The sequence shown here is derived from an EMBL/GenBank/DDBJ whole genome shotgun (WGS) entry which is preliminary data.</text>
</comment>
<evidence type="ECO:0000313" key="3">
    <source>
        <dbReference type="Proteomes" id="UP001197247"/>
    </source>
</evidence>